<evidence type="ECO:0000256" key="1">
    <source>
        <dbReference type="ARBA" id="ARBA00010116"/>
    </source>
</evidence>
<dbReference type="InterPro" id="IPR038177">
    <property type="entry name" value="IAT_beta_sf"/>
</dbReference>
<dbReference type="PROSITE" id="PS51127">
    <property type="entry name" value="BIG1"/>
    <property type="match status" value="4"/>
</dbReference>
<name>A0ABY8P1Z4_9GAMM</name>
<dbReference type="Pfam" id="PF11924">
    <property type="entry name" value="IAT_beta"/>
    <property type="match status" value="1"/>
</dbReference>
<gene>
    <name evidence="3" type="ORF">QG404_14575</name>
</gene>
<dbReference type="InterPro" id="IPR016186">
    <property type="entry name" value="C-type_lectin-like/link_sf"/>
</dbReference>
<dbReference type="InterPro" id="IPR008964">
    <property type="entry name" value="Invasin/intimin_cell_adhesion"/>
</dbReference>
<organism evidence="3 4">
    <name type="scientific">Arsenophonus apicola</name>
    <dbReference type="NCBI Taxonomy" id="2879119"/>
    <lineage>
        <taxon>Bacteria</taxon>
        <taxon>Pseudomonadati</taxon>
        <taxon>Pseudomonadota</taxon>
        <taxon>Gammaproteobacteria</taxon>
        <taxon>Enterobacterales</taxon>
        <taxon>Morganellaceae</taxon>
        <taxon>Arsenophonus</taxon>
    </lineage>
</organism>
<evidence type="ECO:0000259" key="2">
    <source>
        <dbReference type="PROSITE" id="PS51127"/>
    </source>
</evidence>
<dbReference type="Gene3D" id="2.40.160.160">
    <property type="entry name" value="Inverse autotransporter, beta-domain"/>
    <property type="match status" value="1"/>
</dbReference>
<feature type="domain" description="Big-1" evidence="2">
    <location>
        <begin position="526"/>
        <end position="643"/>
    </location>
</feature>
<dbReference type="Pfam" id="PF02369">
    <property type="entry name" value="Big_1"/>
    <property type="match status" value="5"/>
</dbReference>
<protein>
    <submittedName>
        <fullName evidence="3">Inverse autotransporter beta domain-containing protein</fullName>
    </submittedName>
</protein>
<feature type="domain" description="Big-1" evidence="2">
    <location>
        <begin position="978"/>
        <end position="1076"/>
    </location>
</feature>
<evidence type="ECO:0000313" key="4">
    <source>
        <dbReference type="Proteomes" id="UP001231859"/>
    </source>
</evidence>
<sequence length="1483" mass="161638">MQCIANRYYSKTKQLTAYILLFIQLLLPIFVTFSSVAKAAQDDVTSNQILETINGIDALMNNNSALKYSASEPASPRRSAAEPSNWNINTLADNRSSMSASTTNNNKPSIDHYQALPTLGIKETPQAKQVESAEKQFVQGATQIAQGLANNNATEAAINYARNRGEGLLNQKISDWLNQYGKARVQISSNKTGDADLLLPLIDKPNSLLFSQIGIRANEQRSTTNLGLGYRQYQQNWMWGINSFYDYDISGGNARFGVGGELWAYYLKLAVNGYFRLTDWHQSFLHEMRDYDERPANGFDIRAEGYLPSYPHLGAYAKYEQYFGDGVSLSHNPTAKDLKDNPSATTFGLSYTPFPLLTLKTQVSQGDSNDSLIGVEFAYRFGIPLAAQLNPDNVDLMRSLAGNRYDFVDRNYNIVMQYRKQEILAISLPNSATAEAAQTIAIKATVQKAKYGLNKILWSAPELLAKGGKIKETSATTINLVLPSYDEDNQGSKAYTLSAVGVDNEGNKSKAAVMVINVTQSKDGFAYFSLENPTPIPADGNQTYLAKVQLQNDKGVPLADKQVTFSVTGFSKSASTLAAKNKGGNAGVVMLSEDGQRMGNPLTETTDAEGKINIKVKSELAGQGELIATMANGKKKTVSIQFKPDVTTAKVRNVTLIDKKNSKVANGVDSFSYEAFVVDQFNNPLPNVDVTWSTNQQDKVTLLNDKSKTDANGRAIITLRSTLIAVDNVEVSAKYANTLEMTADSVVSFVADEHTAKVSEVSLHGRATDKVADGKSYFTFSAKLVDGNGNQIRKSGLMVNWSHDKDPKEILLSAATSPTDSNGIATIELKSTTTPVNQIVISANFAATARIEADKKVNFIAEEGVVTVGAVELQDPVNVKVADGKESFTFAAQLVDSKGQAVKEAGIIVNWFRDKDDVKLLRDTSETNEQGIATVTLQSTTKAVDDVQISASSGSLEEINANKKVSFIANESQAHIGSVLLNGIERTKIADGNTSFTFTAQLIDNNNNAIKKSGLPINWTHDKGDQVKLADHSRTDENGITTVTLYSTTKAVDAVQVSASYAGTASQSADKTVSFIANKDLAKLGEVKLVGQETRKIADGKEKFIFNVQLFDVNGNPIKKSDLIVYWAHDKPGKAQLNPTSKTDKNGIATVELQSTTMAIDDIEVSAKLGSGDKKTAKDKVSFIANIATAEVRNVKLQGKIDRKVAHPSNNFVFTAALVDVNGNPIREENLSINWSTNQGSNVRFKDNIDISKTDADGLTSITLESKDVAVANVIVSAHYASSRPQHADKPVSFITVSFSRLIVNGHNFPTSAQFPTTGFRGAKFTIETQGAPASEFKWQSNQGWVSVDNGLVTFTENETSKKVIITARHETGGDPIEYTFSLNNWFIFSDEKKWDEAQRWCANNGGAMPTVAQLSQGKGKRAVGSLWSEWGKFSHYDIEDGYYWTSTEGIAGRFKVVKLDDGFSNKDSYTHDTEAVVCTKRL</sequence>
<dbReference type="Gene3D" id="2.60.40.10">
    <property type="entry name" value="Immunoglobulins"/>
    <property type="match status" value="7"/>
</dbReference>
<dbReference type="Proteomes" id="UP001231859">
    <property type="component" value="Chromosome"/>
</dbReference>
<dbReference type="SUPFAM" id="SSF49373">
    <property type="entry name" value="Invasin/intimin cell-adhesion fragments"/>
    <property type="match status" value="8"/>
</dbReference>
<reference evidence="3 4" key="1">
    <citation type="submission" date="2023-04" db="EMBL/GenBank/DDBJ databases">
        <title>Genome dynamics across the evolutionary transition to endosymbiosis.</title>
        <authorList>
            <person name="Siozios S."/>
            <person name="Nadal-Jimenez P."/>
            <person name="Azagi T."/>
            <person name="Sprong H."/>
            <person name="Frost C.L."/>
            <person name="Parratt S.R."/>
            <person name="Taylor G."/>
            <person name="Brettell L."/>
            <person name="Lew K.C."/>
            <person name="Croft L."/>
            <person name="King K.C."/>
            <person name="Brockhurst M.A."/>
            <person name="Hypsa V."/>
            <person name="Novakova E."/>
            <person name="Darby A.C."/>
            <person name="Hurst G.D.D."/>
        </authorList>
    </citation>
    <scope>NUCLEOTIDE SEQUENCE [LARGE SCALE GENOMIC DNA]</scope>
    <source>
        <strain evidence="4">aApi_AU</strain>
    </source>
</reference>
<dbReference type="InterPro" id="IPR051715">
    <property type="entry name" value="Intimin-Invasin_domain"/>
</dbReference>
<feature type="domain" description="Big-1" evidence="2">
    <location>
        <begin position="653"/>
        <end position="750"/>
    </location>
</feature>
<accession>A0ABY8P1Z4</accession>
<dbReference type="InterPro" id="IPR013783">
    <property type="entry name" value="Ig-like_fold"/>
</dbReference>
<dbReference type="InterPro" id="IPR024519">
    <property type="entry name" value="IAT_beta"/>
</dbReference>
<dbReference type="PANTHER" id="PTHR39576">
    <property type="entry name" value="ATTACHING AND EFFACING PROTEIN HOMOLOG-RELATED-RELATED"/>
    <property type="match status" value="1"/>
</dbReference>
<feature type="domain" description="Big-1" evidence="2">
    <location>
        <begin position="760"/>
        <end position="860"/>
    </location>
</feature>
<dbReference type="EMBL" id="CP123759">
    <property type="protein sequence ID" value="WGO83520.1"/>
    <property type="molecule type" value="Genomic_DNA"/>
</dbReference>
<dbReference type="RefSeq" id="WP_280938230.1">
    <property type="nucleotide sequence ID" value="NZ_CP123759.1"/>
</dbReference>
<dbReference type="InterPro" id="IPR003344">
    <property type="entry name" value="Big_1_dom"/>
</dbReference>
<dbReference type="Gene3D" id="2.60.40.1080">
    <property type="match status" value="1"/>
</dbReference>
<proteinExistence type="inferred from homology"/>
<dbReference type="SMART" id="SM00634">
    <property type="entry name" value="BID_1"/>
    <property type="match status" value="7"/>
</dbReference>
<evidence type="ECO:0000313" key="3">
    <source>
        <dbReference type="EMBL" id="WGO83520.1"/>
    </source>
</evidence>
<dbReference type="Gene3D" id="3.10.100.10">
    <property type="entry name" value="Mannose-Binding Protein A, subunit A"/>
    <property type="match status" value="1"/>
</dbReference>
<dbReference type="PANTHER" id="PTHR39576:SF2">
    <property type="entry name" value="ATTACHING AND EFFACING PROTEIN HOMOLOG-RELATED"/>
    <property type="match status" value="1"/>
</dbReference>
<comment type="similarity">
    <text evidence="1">Belongs to the intimin/invasin family.</text>
</comment>
<keyword evidence="4" id="KW-1185">Reference proteome</keyword>